<evidence type="ECO:0000313" key="1">
    <source>
        <dbReference type="EMBL" id="AJA44334.1"/>
    </source>
</evidence>
<name>A0A0A7RYG3_FRIPE</name>
<dbReference type="HOGENOM" id="CLU_136279_0_0_6"/>
<dbReference type="RefSeq" id="WP_039103762.1">
    <property type="nucleotide sequence ID" value="NZ_CALYQC010000062.1"/>
</dbReference>
<dbReference type="OrthoDB" id="8850210at2"/>
<evidence type="ECO:0000313" key="2">
    <source>
        <dbReference type="EMBL" id="PXY96658.1"/>
    </source>
</evidence>
<reference evidence="2 4" key="2">
    <citation type="submission" date="2018-05" db="EMBL/GenBank/DDBJ databases">
        <title>Reference genomes for bee gut microbiota database.</title>
        <authorList>
            <person name="Ellegaard K.M."/>
        </authorList>
    </citation>
    <scope>NUCLEOTIDE SEQUENCE [LARGE SCALE GENOMIC DNA]</scope>
    <source>
        <strain evidence="2 4">ESL0167</strain>
    </source>
</reference>
<accession>A0A0A7RYG3</accession>
<protein>
    <recommendedName>
        <fullName evidence="5">DUF3806 domain-containing protein</fullName>
    </recommendedName>
</protein>
<dbReference type="EMBL" id="CP009056">
    <property type="protein sequence ID" value="AJA44334.1"/>
    <property type="molecule type" value="Genomic_DNA"/>
</dbReference>
<sequence>MSLDNNELYQEIQAWAQNAIFNSPTWSINQLDYTEKSISVVEVILSELADKNLLLSEEQVTMITQEYGCYLLLTAYKLYGGEFFWNNDAEQPMLIVGEPKATIVLMTWQKVHGRLMGDEADHIAYFMEQYGKQAKCPEEGKQLIYI</sequence>
<dbReference type="AlphaFoldDB" id="A0A0A7RYG3"/>
<reference evidence="1 3" key="1">
    <citation type="journal article" date="2014" name="Appl. Environ. Microbiol.">
        <title>Gut symbionts from distinct hosts exhibit genotoxic activity via divergent colibactin biosynthetic pathways.</title>
        <authorList>
            <person name="Engel P."/>
            <person name="Vizcaino M.I."/>
            <person name="Crawford J.M."/>
        </authorList>
    </citation>
    <scope>NUCLEOTIDE SEQUENCE [LARGE SCALE GENOMIC DNA]</scope>
    <source>
        <strain evidence="1 3">PEB0191</strain>
    </source>
</reference>
<organism evidence="1 3">
    <name type="scientific">Frischella perrara</name>
    <dbReference type="NCBI Taxonomy" id="1267021"/>
    <lineage>
        <taxon>Bacteria</taxon>
        <taxon>Pseudomonadati</taxon>
        <taxon>Pseudomonadota</taxon>
        <taxon>Gammaproteobacteria</taxon>
        <taxon>Orbales</taxon>
        <taxon>Orbaceae</taxon>
        <taxon>Frischella</taxon>
    </lineage>
</organism>
<keyword evidence="3" id="KW-1185">Reference proteome</keyword>
<dbReference type="KEGG" id="fpp:FPB0191_00503"/>
<evidence type="ECO:0000313" key="4">
    <source>
        <dbReference type="Proteomes" id="UP000247838"/>
    </source>
</evidence>
<dbReference type="Proteomes" id="UP000247838">
    <property type="component" value="Unassembled WGS sequence"/>
</dbReference>
<dbReference type="EMBL" id="QGLM01000005">
    <property type="protein sequence ID" value="PXY96658.1"/>
    <property type="molecule type" value="Genomic_DNA"/>
</dbReference>
<evidence type="ECO:0008006" key="5">
    <source>
        <dbReference type="Google" id="ProtNLM"/>
    </source>
</evidence>
<evidence type="ECO:0000313" key="3">
    <source>
        <dbReference type="Proteomes" id="UP000030901"/>
    </source>
</evidence>
<proteinExistence type="predicted"/>
<dbReference type="Proteomes" id="UP000030901">
    <property type="component" value="Chromosome"/>
</dbReference>
<gene>
    <name evidence="2" type="ORF">DKK76_02405</name>
    <name evidence="1" type="ORF">FPB0191_00503</name>
</gene>